<accession>A0A482ZHY2</accession>
<proteinExistence type="predicted"/>
<dbReference type="AlphaFoldDB" id="A0A482ZHY2"/>
<name>A0A482ZHY2_9ARAC</name>
<dbReference type="EMBL" id="HAGQ01000026">
    <property type="protein sequence ID" value="SMD30099.1"/>
    <property type="molecule type" value="Transcribed_RNA"/>
</dbReference>
<sequence>MKMKSKLMKLSLLLPLGLYLREPLQSVLEPVSSFAELFFLVKYDAVTEQFVDQDQDHMWLAFCVCPRLGS</sequence>
<reference evidence="2" key="1">
    <citation type="submission" date="2017-03" db="EMBL/GenBank/DDBJ databases">
        <authorList>
            <person name="QRISCLOUD D."/>
        </authorList>
    </citation>
    <scope>NUCLEOTIDE SEQUENCE</scope>
</reference>
<keyword evidence="1" id="KW-0732">Signal</keyword>
<protein>
    <submittedName>
        <fullName evidence="2">U4-Liphistoxin-Lm1a_1</fullName>
    </submittedName>
</protein>
<reference evidence="2" key="2">
    <citation type="submission" date="2019-04" db="EMBL/GenBank/DDBJ databases">
        <title>Unravelling the molecular evolution of spider venoms.</title>
        <authorList>
            <person name="Pineda S."/>
        </authorList>
    </citation>
    <scope>NUCLEOTIDE SEQUENCE</scope>
</reference>
<organism evidence="2">
    <name type="scientific">Liphistius malayanus</name>
    <dbReference type="NCBI Taxonomy" id="1203467"/>
    <lineage>
        <taxon>Eukaryota</taxon>
        <taxon>Metazoa</taxon>
        <taxon>Ecdysozoa</taxon>
        <taxon>Arthropoda</taxon>
        <taxon>Chelicerata</taxon>
        <taxon>Arachnida</taxon>
        <taxon>Araneae</taxon>
        <taxon>Mesothelae</taxon>
        <taxon>Liphistiidae</taxon>
        <taxon>Liphistius</taxon>
    </lineage>
</organism>
<evidence type="ECO:0000313" key="2">
    <source>
        <dbReference type="EMBL" id="SMD30099.1"/>
    </source>
</evidence>
<feature type="chain" id="PRO_5019816930" evidence="1">
    <location>
        <begin position="27"/>
        <end position="70"/>
    </location>
</feature>
<feature type="signal peptide" evidence="1">
    <location>
        <begin position="1"/>
        <end position="26"/>
    </location>
</feature>
<evidence type="ECO:0000256" key="1">
    <source>
        <dbReference type="SAM" id="SignalP"/>
    </source>
</evidence>